<dbReference type="Gene3D" id="3.30.70.100">
    <property type="match status" value="1"/>
</dbReference>
<proteinExistence type="predicted"/>
<keyword evidence="3" id="KW-0560">Oxidoreductase</keyword>
<feature type="region of interest" description="Disordered" evidence="1">
    <location>
        <begin position="1"/>
        <end position="20"/>
    </location>
</feature>
<dbReference type="Pfam" id="PF03992">
    <property type="entry name" value="ABM"/>
    <property type="match status" value="1"/>
</dbReference>
<name>A0A7C9REL5_9BRAD</name>
<evidence type="ECO:0000256" key="1">
    <source>
        <dbReference type="SAM" id="MobiDB-lite"/>
    </source>
</evidence>
<keyword evidence="3" id="KW-0503">Monooxygenase</keyword>
<evidence type="ECO:0000313" key="4">
    <source>
        <dbReference type="Proteomes" id="UP000480266"/>
    </source>
</evidence>
<feature type="domain" description="ABM" evidence="2">
    <location>
        <begin position="20"/>
        <end position="108"/>
    </location>
</feature>
<sequence length="129" mass="14624">MPEAKYQDRNQSQDTPPRPFVLINSFTPKPGKIDELANLLGAARDRFADRVPGFHGGRVYRDVDGNSALLISVFETEDHYEDWISTPMFAEYQRQVVDITDGMGQSRIEAGRRRRTDSPRTRHMGDAAA</sequence>
<reference evidence="3" key="1">
    <citation type="submission" date="2020-02" db="EMBL/GenBank/DDBJ databases">
        <title>Draft genome sequence of Candidatus Afipia apatlaquensis IBT-C3, a potential strain for decolorization of textile dyes.</title>
        <authorList>
            <person name="Sanchez-Reyes A."/>
            <person name="Breton-Deval L."/>
            <person name="Mangelson H."/>
            <person name="Sanchez-Flores A."/>
        </authorList>
    </citation>
    <scope>NUCLEOTIDE SEQUENCE [LARGE SCALE GENOMIC DNA]</scope>
    <source>
        <strain evidence="3">IBT-C3</strain>
    </source>
</reference>
<dbReference type="GO" id="GO:0004497">
    <property type="term" value="F:monooxygenase activity"/>
    <property type="evidence" value="ECO:0007669"/>
    <property type="project" value="UniProtKB-KW"/>
</dbReference>
<accession>A0A7C9REL5</accession>
<protein>
    <submittedName>
        <fullName evidence="3">Antibiotic biosynthesis monooxygenase</fullName>
    </submittedName>
</protein>
<dbReference type="EMBL" id="JAAMRR010000349">
    <property type="protein sequence ID" value="NGX94920.1"/>
    <property type="molecule type" value="Genomic_DNA"/>
</dbReference>
<dbReference type="Proteomes" id="UP000480266">
    <property type="component" value="Unassembled WGS sequence"/>
</dbReference>
<gene>
    <name evidence="3" type="ORF">G4V63_06700</name>
</gene>
<dbReference type="InterPro" id="IPR011008">
    <property type="entry name" value="Dimeric_a/b-barrel"/>
</dbReference>
<dbReference type="InterPro" id="IPR007138">
    <property type="entry name" value="ABM_dom"/>
</dbReference>
<feature type="compositionally biased region" description="Basic and acidic residues" evidence="1">
    <location>
        <begin position="116"/>
        <end position="129"/>
    </location>
</feature>
<dbReference type="AlphaFoldDB" id="A0A7C9REL5"/>
<dbReference type="PROSITE" id="PS51725">
    <property type="entry name" value="ABM"/>
    <property type="match status" value="1"/>
</dbReference>
<organism evidence="3 4">
    <name type="scientific">Candidatus Afipia apatlaquensis</name>
    <dbReference type="NCBI Taxonomy" id="2712852"/>
    <lineage>
        <taxon>Bacteria</taxon>
        <taxon>Pseudomonadati</taxon>
        <taxon>Pseudomonadota</taxon>
        <taxon>Alphaproteobacteria</taxon>
        <taxon>Hyphomicrobiales</taxon>
        <taxon>Nitrobacteraceae</taxon>
        <taxon>Afipia</taxon>
    </lineage>
</organism>
<comment type="caution">
    <text evidence="3">The sequence shown here is derived from an EMBL/GenBank/DDBJ whole genome shotgun (WGS) entry which is preliminary data.</text>
</comment>
<dbReference type="SUPFAM" id="SSF54909">
    <property type="entry name" value="Dimeric alpha+beta barrel"/>
    <property type="match status" value="1"/>
</dbReference>
<feature type="region of interest" description="Disordered" evidence="1">
    <location>
        <begin position="103"/>
        <end position="129"/>
    </location>
</feature>
<evidence type="ECO:0000259" key="2">
    <source>
        <dbReference type="PROSITE" id="PS51725"/>
    </source>
</evidence>
<keyword evidence="4" id="KW-1185">Reference proteome</keyword>
<evidence type="ECO:0000313" key="3">
    <source>
        <dbReference type="EMBL" id="NGX94920.1"/>
    </source>
</evidence>